<dbReference type="Proteomes" id="UP000198287">
    <property type="component" value="Unassembled WGS sequence"/>
</dbReference>
<dbReference type="EMBL" id="LNIX01000003">
    <property type="protein sequence ID" value="OXA56823.1"/>
    <property type="molecule type" value="Genomic_DNA"/>
</dbReference>
<evidence type="ECO:0000313" key="1">
    <source>
        <dbReference type="EMBL" id="OXA56823.1"/>
    </source>
</evidence>
<name>A0A226EGN2_FOLCA</name>
<protein>
    <submittedName>
        <fullName evidence="1">Glutamate--tRNA ligase</fullName>
    </submittedName>
</protein>
<gene>
    <name evidence="1" type="ORF">Fcan01_07962</name>
</gene>
<reference evidence="1 2" key="1">
    <citation type="submission" date="2015-12" db="EMBL/GenBank/DDBJ databases">
        <title>The genome of Folsomia candida.</title>
        <authorList>
            <person name="Faddeeva A."/>
            <person name="Derks M.F."/>
            <person name="Anvar Y."/>
            <person name="Smit S."/>
            <person name="Van Straalen N."/>
            <person name="Roelofs D."/>
        </authorList>
    </citation>
    <scope>NUCLEOTIDE SEQUENCE [LARGE SCALE GENOMIC DNA]</scope>
    <source>
        <strain evidence="1 2">VU population</strain>
        <tissue evidence="1">Whole body</tissue>
    </source>
</reference>
<organism evidence="1 2">
    <name type="scientific">Folsomia candida</name>
    <name type="common">Springtail</name>
    <dbReference type="NCBI Taxonomy" id="158441"/>
    <lineage>
        <taxon>Eukaryota</taxon>
        <taxon>Metazoa</taxon>
        <taxon>Ecdysozoa</taxon>
        <taxon>Arthropoda</taxon>
        <taxon>Hexapoda</taxon>
        <taxon>Collembola</taxon>
        <taxon>Entomobryomorpha</taxon>
        <taxon>Isotomoidea</taxon>
        <taxon>Isotomidae</taxon>
        <taxon>Proisotominae</taxon>
        <taxon>Folsomia</taxon>
    </lineage>
</organism>
<evidence type="ECO:0000313" key="2">
    <source>
        <dbReference type="Proteomes" id="UP000198287"/>
    </source>
</evidence>
<sequence>MEELFLHIITGVECQGVEFAQNSAQSSSHVFLQTSWNHLDDTSLDWTANRSRLSESEERANCYILRMYNNRLQISLVLSQTRVLQPHIRLKGSLVYSMDGCKRVVLASRLPEFLYIQPCNTFLSTLLASSCRP</sequence>
<proteinExistence type="predicted"/>
<accession>A0A226EGN2</accession>
<keyword evidence="1" id="KW-0436">Ligase</keyword>
<dbReference type="GO" id="GO:0016874">
    <property type="term" value="F:ligase activity"/>
    <property type="evidence" value="ECO:0007669"/>
    <property type="project" value="UniProtKB-KW"/>
</dbReference>
<keyword evidence="2" id="KW-1185">Reference proteome</keyword>
<dbReference type="AlphaFoldDB" id="A0A226EGN2"/>
<comment type="caution">
    <text evidence="1">The sequence shown here is derived from an EMBL/GenBank/DDBJ whole genome shotgun (WGS) entry which is preliminary data.</text>
</comment>